<proteinExistence type="predicted"/>
<gene>
    <name evidence="1" type="ORF">CDD80_2302</name>
</gene>
<dbReference type="AlphaFoldDB" id="A0A2C5Z3E5"/>
<keyword evidence="2" id="KW-1185">Reference proteome</keyword>
<sequence>MARPMRPHRWKPLGPPPGWNGLVASIDLSCHTDDVFFLRNEKKYSISWWRNGRSSVECKSCEPHKKKASLKRVFGQRCYLDRVWGNPLASFDKPTCQVLSVSCHHQGFFRSKPLTWKTGIVVRNDEPKYWTGQVSRPSTAVVYRQQSGNESTLNHYPGKGCIAFGMFDCSSGI</sequence>
<evidence type="ECO:0000313" key="1">
    <source>
        <dbReference type="EMBL" id="PHH75547.1"/>
    </source>
</evidence>
<dbReference type="Proteomes" id="UP000226431">
    <property type="component" value="Unassembled WGS sequence"/>
</dbReference>
<name>A0A2C5Z3E5_9HYPO</name>
<comment type="caution">
    <text evidence="1">The sequence shown here is derived from an EMBL/GenBank/DDBJ whole genome shotgun (WGS) entry which is preliminary data.</text>
</comment>
<evidence type="ECO:0000313" key="2">
    <source>
        <dbReference type="Proteomes" id="UP000226431"/>
    </source>
</evidence>
<protein>
    <submittedName>
        <fullName evidence="1">Uncharacterized protein</fullName>
    </submittedName>
</protein>
<accession>A0A2C5Z3E5</accession>
<dbReference type="EMBL" id="NJES01000210">
    <property type="protein sequence ID" value="PHH75547.1"/>
    <property type="molecule type" value="Genomic_DNA"/>
</dbReference>
<organism evidence="1 2">
    <name type="scientific">Ophiocordyceps camponoti-rufipedis</name>
    <dbReference type="NCBI Taxonomy" id="2004952"/>
    <lineage>
        <taxon>Eukaryota</taxon>
        <taxon>Fungi</taxon>
        <taxon>Dikarya</taxon>
        <taxon>Ascomycota</taxon>
        <taxon>Pezizomycotina</taxon>
        <taxon>Sordariomycetes</taxon>
        <taxon>Hypocreomycetidae</taxon>
        <taxon>Hypocreales</taxon>
        <taxon>Ophiocordycipitaceae</taxon>
        <taxon>Ophiocordyceps</taxon>
    </lineage>
</organism>
<reference evidence="1 2" key="1">
    <citation type="submission" date="2017-06" db="EMBL/GenBank/DDBJ databases">
        <title>Ant-infecting Ophiocordyceps genomes reveal a high diversity of potential behavioral manipulation genes and a possible major role for enterotoxins.</title>
        <authorList>
            <person name="De Bekker C."/>
            <person name="Evans H.C."/>
            <person name="Brachmann A."/>
            <person name="Hughes D.P."/>
        </authorList>
    </citation>
    <scope>NUCLEOTIDE SEQUENCE [LARGE SCALE GENOMIC DNA]</scope>
    <source>
        <strain evidence="1 2">Map16</strain>
    </source>
</reference>